<dbReference type="GO" id="GO:0005829">
    <property type="term" value="C:cytosol"/>
    <property type="evidence" value="ECO:0007669"/>
    <property type="project" value="TreeGrafter"/>
</dbReference>
<comment type="catalytic activity">
    <reaction evidence="7">
        <text>dCMP + ATP = dCDP + ADP</text>
        <dbReference type="Rhea" id="RHEA:25094"/>
        <dbReference type="ChEBI" id="CHEBI:30616"/>
        <dbReference type="ChEBI" id="CHEBI:57566"/>
        <dbReference type="ChEBI" id="CHEBI:58593"/>
        <dbReference type="ChEBI" id="CHEBI:456216"/>
        <dbReference type="EC" id="2.7.4.25"/>
    </reaction>
</comment>
<evidence type="ECO:0000259" key="9">
    <source>
        <dbReference type="Pfam" id="PF02224"/>
    </source>
</evidence>
<keyword evidence="6" id="KW-0067">ATP-binding</keyword>
<organism evidence="10">
    <name type="scientific">bioreactor metagenome</name>
    <dbReference type="NCBI Taxonomy" id="1076179"/>
    <lineage>
        <taxon>unclassified sequences</taxon>
        <taxon>metagenomes</taxon>
        <taxon>ecological metagenomes</taxon>
    </lineage>
</organism>
<evidence type="ECO:0000256" key="8">
    <source>
        <dbReference type="ARBA" id="ARBA00048478"/>
    </source>
</evidence>
<comment type="catalytic activity">
    <reaction evidence="8">
        <text>CMP + ATP = CDP + ADP</text>
        <dbReference type="Rhea" id="RHEA:11600"/>
        <dbReference type="ChEBI" id="CHEBI:30616"/>
        <dbReference type="ChEBI" id="CHEBI:58069"/>
        <dbReference type="ChEBI" id="CHEBI:60377"/>
        <dbReference type="ChEBI" id="CHEBI:456216"/>
        <dbReference type="EC" id="2.7.4.25"/>
    </reaction>
</comment>
<keyword evidence="5 10" id="KW-0418">Kinase</keyword>
<feature type="domain" description="Cytidylate kinase" evidence="9">
    <location>
        <begin position="10"/>
        <end position="221"/>
    </location>
</feature>
<dbReference type="PANTHER" id="PTHR21299">
    <property type="entry name" value="CYTIDYLATE KINASE/PANTOATE-BETA-ALANINE LIGASE"/>
    <property type="match status" value="1"/>
</dbReference>
<comment type="caution">
    <text evidence="10">The sequence shown here is derived from an EMBL/GenBank/DDBJ whole genome shotgun (WGS) entry which is preliminary data.</text>
</comment>
<dbReference type="Pfam" id="PF02224">
    <property type="entry name" value="Cytidylate_kin"/>
    <property type="match status" value="1"/>
</dbReference>
<evidence type="ECO:0000256" key="7">
    <source>
        <dbReference type="ARBA" id="ARBA00047615"/>
    </source>
</evidence>
<dbReference type="AlphaFoldDB" id="A0A645CVJ2"/>
<reference evidence="10" key="1">
    <citation type="submission" date="2019-08" db="EMBL/GenBank/DDBJ databases">
        <authorList>
            <person name="Kucharzyk K."/>
            <person name="Murdoch R.W."/>
            <person name="Higgins S."/>
            <person name="Loffler F."/>
        </authorList>
    </citation>
    <scope>NUCLEOTIDE SEQUENCE</scope>
</reference>
<evidence type="ECO:0000256" key="2">
    <source>
        <dbReference type="ARBA" id="ARBA00012906"/>
    </source>
</evidence>
<dbReference type="HAMAP" id="MF_00238">
    <property type="entry name" value="Cytidyl_kinase_type1"/>
    <property type="match status" value="1"/>
</dbReference>
<gene>
    <name evidence="10" type="primary">cmk_59</name>
    <name evidence="10" type="ORF">SDC9_127762</name>
</gene>
<name>A0A645CVJ2_9ZZZZ</name>
<protein>
    <recommendedName>
        <fullName evidence="2">(d)CMP kinase</fullName>
        <ecNumber evidence="2">2.7.4.25</ecNumber>
    </recommendedName>
</protein>
<keyword evidence="4" id="KW-0547">Nucleotide-binding</keyword>
<accession>A0A645CVJ2</accession>
<proteinExistence type="inferred from homology"/>
<evidence type="ECO:0000256" key="6">
    <source>
        <dbReference type="ARBA" id="ARBA00022840"/>
    </source>
</evidence>
<keyword evidence="3 10" id="KW-0808">Transferase</keyword>
<evidence type="ECO:0000256" key="1">
    <source>
        <dbReference type="ARBA" id="ARBA00009427"/>
    </source>
</evidence>
<dbReference type="GO" id="GO:0015949">
    <property type="term" value="P:nucleobase-containing small molecule interconversion"/>
    <property type="evidence" value="ECO:0007669"/>
    <property type="project" value="TreeGrafter"/>
</dbReference>
<dbReference type="GO" id="GO:0036430">
    <property type="term" value="F:CMP kinase activity"/>
    <property type="evidence" value="ECO:0007669"/>
    <property type="project" value="RHEA"/>
</dbReference>
<dbReference type="Gene3D" id="3.40.50.300">
    <property type="entry name" value="P-loop containing nucleotide triphosphate hydrolases"/>
    <property type="match status" value="1"/>
</dbReference>
<evidence type="ECO:0000256" key="4">
    <source>
        <dbReference type="ARBA" id="ARBA00022741"/>
    </source>
</evidence>
<evidence type="ECO:0000256" key="5">
    <source>
        <dbReference type="ARBA" id="ARBA00022777"/>
    </source>
</evidence>
<dbReference type="GO" id="GO:0005524">
    <property type="term" value="F:ATP binding"/>
    <property type="evidence" value="ECO:0007669"/>
    <property type="project" value="UniProtKB-KW"/>
</dbReference>
<dbReference type="EMBL" id="VSSQ01030253">
    <property type="protein sequence ID" value="MPM80712.1"/>
    <property type="molecule type" value="Genomic_DNA"/>
</dbReference>
<dbReference type="EC" id="2.7.4.25" evidence="2"/>
<evidence type="ECO:0000313" key="10">
    <source>
        <dbReference type="EMBL" id="MPM80712.1"/>
    </source>
</evidence>
<evidence type="ECO:0000256" key="3">
    <source>
        <dbReference type="ARBA" id="ARBA00022679"/>
    </source>
</evidence>
<dbReference type="NCBIfam" id="TIGR00017">
    <property type="entry name" value="cmk"/>
    <property type="match status" value="1"/>
</dbReference>
<dbReference type="SUPFAM" id="SSF52540">
    <property type="entry name" value="P-loop containing nucleoside triphosphate hydrolases"/>
    <property type="match status" value="1"/>
</dbReference>
<dbReference type="CDD" id="cd02020">
    <property type="entry name" value="CMPK"/>
    <property type="match status" value="1"/>
</dbReference>
<dbReference type="InterPro" id="IPR027417">
    <property type="entry name" value="P-loop_NTPase"/>
</dbReference>
<dbReference type="GO" id="GO:0036431">
    <property type="term" value="F:dCMP kinase activity"/>
    <property type="evidence" value="ECO:0007669"/>
    <property type="project" value="InterPro"/>
</dbReference>
<dbReference type="InterPro" id="IPR011994">
    <property type="entry name" value="Cytidylate_kinase_dom"/>
</dbReference>
<dbReference type="PANTHER" id="PTHR21299:SF2">
    <property type="entry name" value="CYTIDYLATE KINASE"/>
    <property type="match status" value="1"/>
</dbReference>
<comment type="similarity">
    <text evidence="1">Belongs to the cytidylate kinase family. Type 1 subfamily.</text>
</comment>
<dbReference type="InterPro" id="IPR003136">
    <property type="entry name" value="Cytidylate_kin"/>
</dbReference>
<sequence>MEQKNKKIIIAIDGPAGSGKTSSAKLLAEKLNYIYIDTGAMYRAVTLAWLRTKSELTDEVLQSIMRNIKIELMPSENGQITMLDGVDVSDEIRSSEVNSFVSPISANEFVRNNLVAMQRTLGSGRGCVMDGRDIGTTVFPDAELKMFLIASIDARAKRRLLEYENKGITNLSLDDILQQIVDRDQIDSNRAISPLRKAEDAIEIDTSNITLSEQVELMYEIALKTINRNE</sequence>